<dbReference type="InterPro" id="IPR038947">
    <property type="entry name" value="At3g27210-like"/>
</dbReference>
<feature type="region of interest" description="Disordered" evidence="1">
    <location>
        <begin position="160"/>
        <end position="227"/>
    </location>
</feature>
<feature type="compositionally biased region" description="Polar residues" evidence="1">
    <location>
        <begin position="164"/>
        <end position="185"/>
    </location>
</feature>
<protein>
    <submittedName>
        <fullName evidence="2">Uncharacterized protein</fullName>
    </submittedName>
</protein>
<comment type="caution">
    <text evidence="2">The sequence shown here is derived from an EMBL/GenBank/DDBJ whole genome shotgun (WGS) entry which is preliminary data.</text>
</comment>
<dbReference type="AlphaFoldDB" id="A0AAX6F0Q5"/>
<dbReference type="EMBL" id="JANAVB010032619">
    <property type="protein sequence ID" value="KAJ6810017.1"/>
    <property type="molecule type" value="Genomic_DNA"/>
</dbReference>
<evidence type="ECO:0000313" key="2">
    <source>
        <dbReference type="EMBL" id="KAJ6810017.1"/>
    </source>
</evidence>
<dbReference type="PANTHER" id="PTHR34280:SF2">
    <property type="entry name" value="OS01G0920100 PROTEIN"/>
    <property type="match status" value="1"/>
</dbReference>
<organism evidence="2 3">
    <name type="scientific">Iris pallida</name>
    <name type="common">Sweet iris</name>
    <dbReference type="NCBI Taxonomy" id="29817"/>
    <lineage>
        <taxon>Eukaryota</taxon>
        <taxon>Viridiplantae</taxon>
        <taxon>Streptophyta</taxon>
        <taxon>Embryophyta</taxon>
        <taxon>Tracheophyta</taxon>
        <taxon>Spermatophyta</taxon>
        <taxon>Magnoliopsida</taxon>
        <taxon>Liliopsida</taxon>
        <taxon>Asparagales</taxon>
        <taxon>Iridaceae</taxon>
        <taxon>Iridoideae</taxon>
        <taxon>Irideae</taxon>
        <taxon>Iris</taxon>
    </lineage>
</organism>
<name>A0AAX6F0Q5_IRIPA</name>
<evidence type="ECO:0000313" key="3">
    <source>
        <dbReference type="Proteomes" id="UP001140949"/>
    </source>
</evidence>
<reference evidence="2" key="1">
    <citation type="journal article" date="2023" name="GigaByte">
        <title>Genome assembly of the bearded iris, Iris pallida Lam.</title>
        <authorList>
            <person name="Bruccoleri R.E."/>
            <person name="Oakeley E.J."/>
            <person name="Faust A.M.E."/>
            <person name="Altorfer M."/>
            <person name="Dessus-Babus S."/>
            <person name="Burckhardt D."/>
            <person name="Oertli M."/>
            <person name="Naumann U."/>
            <person name="Petersen F."/>
            <person name="Wong J."/>
        </authorList>
    </citation>
    <scope>NUCLEOTIDE SEQUENCE</scope>
    <source>
        <strain evidence="2">GSM-AAB239-AS_SAM_17_03QT</strain>
    </source>
</reference>
<accession>A0AAX6F0Q5</accession>
<evidence type="ECO:0000256" key="1">
    <source>
        <dbReference type="SAM" id="MobiDB-lite"/>
    </source>
</evidence>
<dbReference type="Proteomes" id="UP001140949">
    <property type="component" value="Unassembled WGS sequence"/>
</dbReference>
<sequence length="227" mass="25377">MRILSGIGSRAKRLFLSSAAKDKAKNGENLADELGFKNTPVVADSGFGYMGSDDFGNKEETFFDSRAWLDSDCEDDFYSVNGELTPSRGSTPNHQISAPAIPKWDNSLYLSQFPDSKSEPSPTDRKTRLFDLLQETFQGDHVTDEKTVESNRKLDEFGLKISQPPRSSDGTPYLSETNSEFSSKVTPGRYSNHRKDRAGKTKGCCFPSLMPRRSFKDSRKQRLSPAH</sequence>
<dbReference type="PANTHER" id="PTHR34280">
    <property type="entry name" value="OS01G0920100 PROTEIN"/>
    <property type="match status" value="1"/>
</dbReference>
<keyword evidence="3" id="KW-1185">Reference proteome</keyword>
<gene>
    <name evidence="2" type="ORF">M6B38_157340</name>
</gene>
<reference evidence="2" key="2">
    <citation type="submission" date="2023-04" db="EMBL/GenBank/DDBJ databases">
        <authorList>
            <person name="Bruccoleri R.E."/>
            <person name="Oakeley E.J."/>
            <person name="Faust A.-M."/>
            <person name="Dessus-Babus S."/>
            <person name="Altorfer M."/>
            <person name="Burckhardt D."/>
            <person name="Oertli M."/>
            <person name="Naumann U."/>
            <person name="Petersen F."/>
            <person name="Wong J."/>
        </authorList>
    </citation>
    <scope>NUCLEOTIDE SEQUENCE</scope>
    <source>
        <strain evidence="2">GSM-AAB239-AS_SAM_17_03QT</strain>
        <tissue evidence="2">Leaf</tissue>
    </source>
</reference>
<proteinExistence type="predicted"/>